<evidence type="ECO:0000259" key="6">
    <source>
        <dbReference type="Pfam" id="PF21289"/>
    </source>
</evidence>
<dbReference type="SUPFAM" id="SSF50978">
    <property type="entry name" value="WD40 repeat-like"/>
    <property type="match status" value="1"/>
</dbReference>
<evidence type="ECO:0000256" key="1">
    <source>
        <dbReference type="ARBA" id="ARBA00004496"/>
    </source>
</evidence>
<feature type="compositionally biased region" description="Acidic residues" evidence="5">
    <location>
        <begin position="338"/>
        <end position="350"/>
    </location>
</feature>
<keyword evidence="4" id="KW-0677">Repeat</keyword>
<evidence type="ECO:0000313" key="8">
    <source>
        <dbReference type="Proteomes" id="UP001255856"/>
    </source>
</evidence>
<keyword evidence="3" id="KW-0853">WD repeat</keyword>
<reference evidence="7" key="1">
    <citation type="submission" date="2021-01" db="EMBL/GenBank/DDBJ databases">
        <authorList>
            <person name="Eckstrom K.M.E."/>
        </authorList>
    </citation>
    <scope>NUCLEOTIDE SEQUENCE</scope>
    <source>
        <strain evidence="7">UVCC 0001</strain>
    </source>
</reference>
<dbReference type="InterPro" id="IPR044938">
    <property type="entry name" value="EDC4_C_sf"/>
</dbReference>
<dbReference type="InterPro" id="IPR036322">
    <property type="entry name" value="WD40_repeat_dom_sf"/>
</dbReference>
<dbReference type="InterPro" id="IPR045152">
    <property type="entry name" value="EDC4-like"/>
</dbReference>
<feature type="compositionally biased region" description="Low complexity" evidence="5">
    <location>
        <begin position="365"/>
        <end position="374"/>
    </location>
</feature>
<organism evidence="7 8">
    <name type="scientific">Prototheca wickerhamii</name>
    <dbReference type="NCBI Taxonomy" id="3111"/>
    <lineage>
        <taxon>Eukaryota</taxon>
        <taxon>Viridiplantae</taxon>
        <taxon>Chlorophyta</taxon>
        <taxon>core chlorophytes</taxon>
        <taxon>Trebouxiophyceae</taxon>
        <taxon>Chlorellales</taxon>
        <taxon>Chlorellaceae</taxon>
        <taxon>Prototheca</taxon>
    </lineage>
</organism>
<protein>
    <recommendedName>
        <fullName evidence="6">Enhancer of mRNA-decapping protein 4 C-terminal domain-containing protein</fullName>
    </recommendedName>
</protein>
<dbReference type="PANTHER" id="PTHR15598">
    <property type="entry name" value="ENHANCER OF MRNA-DECAPPING PROTEIN 4"/>
    <property type="match status" value="1"/>
</dbReference>
<sequence>MESSSQSGVLPVTMIASKASPGHNKTIAVNEAYIAYGLPAGHVRVIHRSGARALLRGPKQLLCDVRFWGEDKEDVLVAAVPTGHVFVWRLSLKEDGEVESEELYGASPASSPVDGFAIRLAAVGQTLFVAAAPKELCPSTSVDLPSSITSLAAIGAERCAAGLADGSVRVLDSSEGWKVAAAWTADDPSPVTALCVLRQRNRSAQAVLLAGWADNAWLQLLCSLDGALEPQGPRLSIAAAAAPLHLSQVAATLEAGAAPTLLLAGADGRLLALQTRGEAGGTRLASAAWFGLSHPVLSADALLLSDPGRVQLSAVQRAAVQQYTLDLTALALAEDASDVEEGELVEEEGGDAATERSATPDEAPEAPLAPSLPTVMPHFGGAGEGARQSVTVSSPSEEEKSEHDSEAASQTATIASPDLPTAVPRAILKAPGRQAAENGVASAREPALTNSEVSTGAPSPAVADSETSTDTPPPAVAEAVRQSLEGSHRKFVGHVSLMFKELLRTVRGEVEGLRRAQQEAAQDTLQLTLTELRALVAAERESGGARAALEETLLALRGVAGARRGAGLGGGGGGAREAVAAQAATLASAVPAAVHEAFVAAFSQSLLPGFEGACADMLRQLSASVAAGMEAQGAALARPLRALEEAGSSVSSAAAALAAAAAGSESVRGELRKQLKAGRLEEAFTLALSANDVGSLVWLCRQPAAAAALGAEPPALSQVVLLSAVQQLATDLLDPRDRMLKAGWLQSAAMALDVRDPVIAPHAPAVLREAHAALAGALAASARDAPQDAPALRLAAHVVRSQLSQLEAGSGGAGY</sequence>
<dbReference type="Gene3D" id="1.10.220.100">
    <property type="entry name" value="conserved c-terminal region of ge- 1"/>
    <property type="match status" value="1"/>
</dbReference>
<dbReference type="AlphaFoldDB" id="A0AAD9IHG7"/>
<name>A0AAD9IHG7_PROWI</name>
<proteinExistence type="predicted"/>
<gene>
    <name evidence="7" type="ORF">QBZ16_004954</name>
</gene>
<dbReference type="PANTHER" id="PTHR15598:SF5">
    <property type="entry name" value="ENHANCER OF MRNA-DECAPPING PROTEIN 4"/>
    <property type="match status" value="1"/>
</dbReference>
<evidence type="ECO:0000313" key="7">
    <source>
        <dbReference type="EMBL" id="KAK2077320.1"/>
    </source>
</evidence>
<feature type="region of interest" description="Disordered" evidence="5">
    <location>
        <begin position="338"/>
        <end position="474"/>
    </location>
</feature>
<keyword evidence="2" id="KW-0963">Cytoplasm</keyword>
<accession>A0AAD9IHG7</accession>
<evidence type="ECO:0000256" key="5">
    <source>
        <dbReference type="SAM" id="MobiDB-lite"/>
    </source>
</evidence>
<evidence type="ECO:0000256" key="2">
    <source>
        <dbReference type="ARBA" id="ARBA00022490"/>
    </source>
</evidence>
<comment type="caution">
    <text evidence="7">The sequence shown here is derived from an EMBL/GenBank/DDBJ whole genome shotgun (WGS) entry which is preliminary data.</text>
</comment>
<keyword evidence="8" id="KW-1185">Reference proteome</keyword>
<dbReference type="GO" id="GO:0000932">
    <property type="term" value="C:P-body"/>
    <property type="evidence" value="ECO:0007669"/>
    <property type="project" value="TreeGrafter"/>
</dbReference>
<evidence type="ECO:0000256" key="3">
    <source>
        <dbReference type="ARBA" id="ARBA00022574"/>
    </source>
</evidence>
<comment type="subcellular location">
    <subcellularLocation>
        <location evidence="1">Cytoplasm</location>
    </subcellularLocation>
</comment>
<dbReference type="EMBL" id="JASFZW010000007">
    <property type="protein sequence ID" value="KAK2077320.1"/>
    <property type="molecule type" value="Genomic_DNA"/>
</dbReference>
<feature type="compositionally biased region" description="Polar residues" evidence="5">
    <location>
        <begin position="448"/>
        <end position="457"/>
    </location>
</feature>
<dbReference type="GO" id="GO:0031087">
    <property type="term" value="P:deadenylation-independent decapping of nuclear-transcribed mRNA"/>
    <property type="evidence" value="ECO:0007669"/>
    <property type="project" value="InterPro"/>
</dbReference>
<dbReference type="InterPro" id="IPR049404">
    <property type="entry name" value="EDC4_C"/>
</dbReference>
<dbReference type="Pfam" id="PF21289">
    <property type="entry name" value="EDC4_C"/>
    <property type="match status" value="1"/>
</dbReference>
<feature type="compositionally biased region" description="Basic and acidic residues" evidence="5">
    <location>
        <begin position="397"/>
        <end position="406"/>
    </location>
</feature>
<dbReference type="Proteomes" id="UP001255856">
    <property type="component" value="Unassembled WGS sequence"/>
</dbReference>
<feature type="domain" description="Enhancer of mRNA-decapping protein 4 C-terminal" evidence="6">
    <location>
        <begin position="672"/>
        <end position="782"/>
    </location>
</feature>
<evidence type="ECO:0000256" key="4">
    <source>
        <dbReference type="ARBA" id="ARBA00022737"/>
    </source>
</evidence>